<protein>
    <submittedName>
        <fullName evidence="1">Uncharacterized protein</fullName>
    </submittedName>
</protein>
<comment type="caution">
    <text evidence="1">The sequence shown here is derived from an EMBL/GenBank/DDBJ whole genome shotgun (WGS) entry which is preliminary data.</text>
</comment>
<evidence type="ECO:0000313" key="1">
    <source>
        <dbReference type="EMBL" id="KAH3687772.1"/>
    </source>
</evidence>
<reference evidence="1" key="2">
    <citation type="submission" date="2021-01" db="EMBL/GenBank/DDBJ databases">
        <authorList>
            <person name="Schikora-Tamarit M.A."/>
        </authorList>
    </citation>
    <scope>NUCLEOTIDE SEQUENCE</scope>
    <source>
        <strain evidence="1">CBS2887</strain>
    </source>
</reference>
<keyword evidence="2" id="KW-1185">Reference proteome</keyword>
<gene>
    <name evidence="1" type="ORF">WICPIJ_001235</name>
</gene>
<reference evidence="1" key="1">
    <citation type="journal article" date="2021" name="Open Biol.">
        <title>Shared evolutionary footprints suggest mitochondrial oxidative damage underlies multiple complex I losses in fungi.</title>
        <authorList>
            <person name="Schikora-Tamarit M.A."/>
            <person name="Marcet-Houben M."/>
            <person name="Nosek J."/>
            <person name="Gabaldon T."/>
        </authorList>
    </citation>
    <scope>NUCLEOTIDE SEQUENCE</scope>
    <source>
        <strain evidence="1">CBS2887</strain>
    </source>
</reference>
<dbReference type="Proteomes" id="UP000774326">
    <property type="component" value="Unassembled WGS sequence"/>
</dbReference>
<proteinExistence type="predicted"/>
<name>A0A9P8QBZ2_WICPI</name>
<sequence length="114" mass="12912">MEPTIIEINMAHNGGFMKEETLAMLVFRLTWPICWNTTRYKIPLEVIFSRVSSAISSHSKFGRVWAKATVKDTGKELELPKTLMAVTKFVSGSSRPRYLEVTKDKTYANPVDTA</sequence>
<evidence type="ECO:0000313" key="2">
    <source>
        <dbReference type="Proteomes" id="UP000774326"/>
    </source>
</evidence>
<dbReference type="AlphaFoldDB" id="A0A9P8QBZ2"/>
<organism evidence="1 2">
    <name type="scientific">Wickerhamomyces pijperi</name>
    <name type="common">Yeast</name>
    <name type="synonym">Pichia pijperi</name>
    <dbReference type="NCBI Taxonomy" id="599730"/>
    <lineage>
        <taxon>Eukaryota</taxon>
        <taxon>Fungi</taxon>
        <taxon>Dikarya</taxon>
        <taxon>Ascomycota</taxon>
        <taxon>Saccharomycotina</taxon>
        <taxon>Saccharomycetes</taxon>
        <taxon>Phaffomycetales</taxon>
        <taxon>Wickerhamomycetaceae</taxon>
        <taxon>Wickerhamomyces</taxon>
    </lineage>
</organism>
<dbReference type="EMBL" id="JAEUBG010000624">
    <property type="protein sequence ID" value="KAH3687772.1"/>
    <property type="molecule type" value="Genomic_DNA"/>
</dbReference>
<accession>A0A9P8QBZ2</accession>